<proteinExistence type="predicted"/>
<feature type="region of interest" description="Disordered" evidence="1">
    <location>
        <begin position="76"/>
        <end position="126"/>
    </location>
</feature>
<feature type="compositionally biased region" description="Polar residues" evidence="1">
    <location>
        <begin position="159"/>
        <end position="168"/>
    </location>
</feature>
<gene>
    <name evidence="2" type="ORF">X975_06564</name>
</gene>
<protein>
    <submittedName>
        <fullName evidence="2">Uncharacterized protein</fullName>
    </submittedName>
</protein>
<evidence type="ECO:0000256" key="1">
    <source>
        <dbReference type="SAM" id="MobiDB-lite"/>
    </source>
</evidence>
<dbReference type="EMBL" id="KK118705">
    <property type="protein sequence ID" value="KFM73645.1"/>
    <property type="molecule type" value="Genomic_DNA"/>
</dbReference>
<sequence length="176" mass="20274">MNNSFSPRYNCNNPRMTFQQNNRFHSPHNHRFQSPCTPNQMGFGPNYSSPVERFSPRSTPPFHHQVSPCTPKQMGFAKSPNYNSPVERYSPRCTPPFQQNSSMPYNRSSNNREQISNGSNLSFSPDNNSSSYFGDVSRGSPYNLQYKNRRFQNKKCFESPNSSDSNPGHTPDIRQY</sequence>
<feature type="non-terminal residue" evidence="2">
    <location>
        <position position="176"/>
    </location>
</feature>
<organism evidence="2 3">
    <name type="scientific">Stegodyphus mimosarum</name>
    <name type="common">African social velvet spider</name>
    <dbReference type="NCBI Taxonomy" id="407821"/>
    <lineage>
        <taxon>Eukaryota</taxon>
        <taxon>Metazoa</taxon>
        <taxon>Ecdysozoa</taxon>
        <taxon>Arthropoda</taxon>
        <taxon>Chelicerata</taxon>
        <taxon>Arachnida</taxon>
        <taxon>Araneae</taxon>
        <taxon>Araneomorphae</taxon>
        <taxon>Entelegynae</taxon>
        <taxon>Eresoidea</taxon>
        <taxon>Eresidae</taxon>
        <taxon>Stegodyphus</taxon>
    </lineage>
</organism>
<evidence type="ECO:0000313" key="3">
    <source>
        <dbReference type="Proteomes" id="UP000054359"/>
    </source>
</evidence>
<feature type="compositionally biased region" description="Polar residues" evidence="1">
    <location>
        <begin position="96"/>
        <end position="126"/>
    </location>
</feature>
<dbReference type="AlphaFoldDB" id="A0A087U8F6"/>
<dbReference type="OMA" id="RYSPRCT"/>
<reference evidence="2 3" key="1">
    <citation type="submission" date="2013-11" db="EMBL/GenBank/DDBJ databases">
        <title>Genome sequencing of Stegodyphus mimosarum.</title>
        <authorList>
            <person name="Bechsgaard J."/>
        </authorList>
    </citation>
    <scope>NUCLEOTIDE SEQUENCE [LARGE SCALE GENOMIC DNA]</scope>
</reference>
<name>A0A087U8F6_STEMI</name>
<keyword evidence="3" id="KW-1185">Reference proteome</keyword>
<dbReference type="OrthoDB" id="7689747at2759"/>
<dbReference type="Proteomes" id="UP000054359">
    <property type="component" value="Unassembled WGS sequence"/>
</dbReference>
<accession>A0A087U8F6</accession>
<feature type="region of interest" description="Disordered" evidence="1">
    <location>
        <begin position="152"/>
        <end position="176"/>
    </location>
</feature>
<evidence type="ECO:0000313" key="2">
    <source>
        <dbReference type="EMBL" id="KFM73645.1"/>
    </source>
</evidence>